<evidence type="ECO:0000313" key="2">
    <source>
        <dbReference type="EMBL" id="ODV88272.1"/>
    </source>
</evidence>
<evidence type="ECO:0000313" key="3">
    <source>
        <dbReference type="Proteomes" id="UP000094801"/>
    </source>
</evidence>
<protein>
    <recommendedName>
        <fullName evidence="4">F-box domain-containing protein</fullName>
    </recommendedName>
</protein>
<feature type="compositionally biased region" description="Polar residues" evidence="1">
    <location>
        <begin position="439"/>
        <end position="448"/>
    </location>
</feature>
<gene>
    <name evidence="2" type="ORF">CANARDRAFT_59139</name>
</gene>
<accession>A0A1E4T948</accession>
<name>A0A1E4T948_9ASCO</name>
<feature type="region of interest" description="Disordered" evidence="1">
    <location>
        <begin position="406"/>
        <end position="453"/>
    </location>
</feature>
<dbReference type="AlphaFoldDB" id="A0A1E4T948"/>
<reference evidence="3" key="1">
    <citation type="submission" date="2016-04" db="EMBL/GenBank/DDBJ databases">
        <title>Comparative genomics of biotechnologically important yeasts.</title>
        <authorList>
            <consortium name="DOE Joint Genome Institute"/>
            <person name="Riley R."/>
            <person name="Haridas S."/>
            <person name="Wolfe K.H."/>
            <person name="Lopes M.R."/>
            <person name="Hittinger C.T."/>
            <person name="Goker M."/>
            <person name="Salamov A."/>
            <person name="Wisecaver J."/>
            <person name="Long T.M."/>
            <person name="Aerts A.L."/>
            <person name="Barry K."/>
            <person name="Choi C."/>
            <person name="Clum A."/>
            <person name="Coughlan A.Y."/>
            <person name="Deshpande S."/>
            <person name="Douglass A.P."/>
            <person name="Hanson S.J."/>
            <person name="Klenk H.-P."/>
            <person name="Labutti K."/>
            <person name="Lapidus A."/>
            <person name="Lindquist E."/>
            <person name="Lipzen A."/>
            <person name="Meier-Kolthoff J.P."/>
            <person name="Ohm R.A."/>
            <person name="Otillar R.P."/>
            <person name="Pangilinan J."/>
            <person name="Peng Y."/>
            <person name="Rokas A."/>
            <person name="Rosa C.A."/>
            <person name="Scheuner C."/>
            <person name="Sibirny A.A."/>
            <person name="Slot J.C."/>
            <person name="Stielow J.B."/>
            <person name="Sun H."/>
            <person name="Kurtzman C.P."/>
            <person name="Blackwell M."/>
            <person name="Grigoriev I.V."/>
            <person name="Jeffries T.W."/>
        </authorList>
    </citation>
    <scope>NUCLEOTIDE SEQUENCE [LARGE SCALE GENOMIC DNA]</scope>
    <source>
        <strain evidence="3">NRRL YB-2248</strain>
    </source>
</reference>
<sequence length="550" mass="62958">MGFIVPGLTYRYHSNTVRESTLVTRKRLAKERTDGSYEKGFKKYGKLDSRLFLIPIELTDQFNKGYNPREDPRKILLPGFERQLHHWFTILDSNGDNDNEQGNSKRHKSAIKSITELPAEILINIIILSDNVLNMALVNKHFNALVRQNADYIDRVFFETRYLHEFECRARKQSFLKRRVSNEGEHDHNQHALLTRLDVLRMNTSDNDTIGKSMTKEKYESAYTLRVMNEKGFSISFIKKSYLKSLKIDLILPQHKIEEAAQQVKKLKSSVSSNQVQTKSTIIDQFKNTPIIFPYFGNMGPYDLEYIHSNFEEKLKVIKYLIHRNITVFKHKLDYIFILMLLLNDSAARKVTKEKPKYMMVDEDDGADDINGYELRCCDFRVLLESRQSVIEAAVAINNAGVQRAETTANENLSSEDSSSSSDDDSDSDTNGDSDNDNTIGTSNSNTGEGPEEGVVTIPRQYLAPEGEKFLLQESSVLTTAFSVDAFALVPILLNYYDKEKLGSDLDLWEYIFENKNLKALSILEAEDVKPTSTILNKVSRQMTSKGKKR</sequence>
<feature type="compositionally biased region" description="Acidic residues" evidence="1">
    <location>
        <begin position="422"/>
        <end position="436"/>
    </location>
</feature>
<dbReference type="Proteomes" id="UP000094801">
    <property type="component" value="Unassembled WGS sequence"/>
</dbReference>
<dbReference type="OrthoDB" id="3991890at2759"/>
<evidence type="ECO:0008006" key="4">
    <source>
        <dbReference type="Google" id="ProtNLM"/>
    </source>
</evidence>
<evidence type="ECO:0000256" key="1">
    <source>
        <dbReference type="SAM" id="MobiDB-lite"/>
    </source>
</evidence>
<dbReference type="EMBL" id="KV453847">
    <property type="protein sequence ID" value="ODV88272.1"/>
    <property type="molecule type" value="Genomic_DNA"/>
</dbReference>
<keyword evidence="3" id="KW-1185">Reference proteome</keyword>
<proteinExistence type="predicted"/>
<organism evidence="2 3">
    <name type="scientific">[Candida] arabinofermentans NRRL YB-2248</name>
    <dbReference type="NCBI Taxonomy" id="983967"/>
    <lineage>
        <taxon>Eukaryota</taxon>
        <taxon>Fungi</taxon>
        <taxon>Dikarya</taxon>
        <taxon>Ascomycota</taxon>
        <taxon>Saccharomycotina</taxon>
        <taxon>Pichiomycetes</taxon>
        <taxon>Pichiales</taxon>
        <taxon>Pichiaceae</taxon>
        <taxon>Ogataea</taxon>
        <taxon>Ogataea/Candida clade</taxon>
    </lineage>
</organism>